<feature type="non-terminal residue" evidence="1">
    <location>
        <position position="581"/>
    </location>
</feature>
<reference evidence="1" key="1">
    <citation type="submission" date="2022-07" db="EMBL/GenBank/DDBJ databases">
        <title>Phylogenomic reconstructions and comparative analyses of Kickxellomycotina fungi.</title>
        <authorList>
            <person name="Reynolds N.K."/>
            <person name="Stajich J.E."/>
            <person name="Barry K."/>
            <person name="Grigoriev I.V."/>
            <person name="Crous P."/>
            <person name="Smith M.E."/>
        </authorList>
    </citation>
    <scope>NUCLEOTIDE SEQUENCE</scope>
    <source>
        <strain evidence="1">CBS 190363</strain>
    </source>
</reference>
<sequence length="581" mass="62955">MTVDMGPKRMASISDLSKQRKRSRTGGSKDLYDGHSQDVMLAKTLIDPDHQCSVTTVKAYVTHVCAWFRYCRTLGTPNYTLVDEAKLSGFLTWATQTPRLPCKTGSAGSGGSMSYQSARRYVEGGILALWRRYRAADSENPLHALGYLNTKYAIREATAGERQARLGGGGAVPERSFTAVAVGGEQEDAVVRALLSPVHDAAASVRAWAFYCLGASTWIPGARRLHLRLDSLVLAQRTDARLVEHTTVPFLEFRVSPDPATPTARFAEVSVARHASPLVCPWFAVAALVFHQWQAQPSAMAAAALGDVGAWLRQPLFLAPAADGDSAAAMLFLADETRALMVMDEIAPLLAQATQQPADAHVVRRRDKLLAETLGLSAAQVVRLEKWRVHHRRAGVTRQQTFFDLTLVLSGQDPPPPGDAAPYALRTPARTRLQVPDHLLAHVFPWLGPPAAAAASRGQAPFVARQRSHSMSAAASHANADDVARAERNASLRLMRELATVLLQDAAALMACPMTAPLAHAHPLFQHPLFASRAFRDFCTYARQALSLDAASAVVAPLAARSRRHTFETIGEEDPAELAQA</sequence>
<evidence type="ECO:0000313" key="2">
    <source>
        <dbReference type="Proteomes" id="UP001139981"/>
    </source>
</evidence>
<accession>A0ACC1LXZ1</accession>
<organism evidence="1 2">
    <name type="scientific">Coemansia aciculifera</name>
    <dbReference type="NCBI Taxonomy" id="417176"/>
    <lineage>
        <taxon>Eukaryota</taxon>
        <taxon>Fungi</taxon>
        <taxon>Fungi incertae sedis</taxon>
        <taxon>Zoopagomycota</taxon>
        <taxon>Kickxellomycotina</taxon>
        <taxon>Kickxellomycetes</taxon>
        <taxon>Kickxellales</taxon>
        <taxon>Kickxellaceae</taxon>
        <taxon>Coemansia</taxon>
    </lineage>
</organism>
<dbReference type="Proteomes" id="UP001139981">
    <property type="component" value="Unassembled WGS sequence"/>
</dbReference>
<evidence type="ECO:0000313" key="1">
    <source>
        <dbReference type="EMBL" id="KAJ2889504.1"/>
    </source>
</evidence>
<comment type="caution">
    <text evidence="1">The sequence shown here is derived from an EMBL/GenBank/DDBJ whole genome shotgun (WGS) entry which is preliminary data.</text>
</comment>
<dbReference type="EMBL" id="JANBVB010001803">
    <property type="protein sequence ID" value="KAJ2889504.1"/>
    <property type="molecule type" value="Genomic_DNA"/>
</dbReference>
<keyword evidence="2" id="KW-1185">Reference proteome</keyword>
<gene>
    <name evidence="1" type="ORF">IWW38_004666</name>
</gene>
<proteinExistence type="predicted"/>
<protein>
    <submittedName>
        <fullName evidence="1">Uncharacterized protein</fullName>
    </submittedName>
</protein>
<name>A0ACC1LXZ1_9FUNG</name>